<feature type="compositionally biased region" description="Low complexity" evidence="11">
    <location>
        <begin position="717"/>
        <end position="729"/>
    </location>
</feature>
<evidence type="ECO:0000259" key="14">
    <source>
        <dbReference type="PROSITE" id="PS51873"/>
    </source>
</evidence>
<dbReference type="SUPFAM" id="SSF53300">
    <property type="entry name" value="vWA-like"/>
    <property type="match status" value="1"/>
</dbReference>
<evidence type="ECO:0000313" key="15">
    <source>
        <dbReference type="EMBL" id="CAJ1408855.1"/>
    </source>
</evidence>
<proteinExistence type="predicted"/>
<evidence type="ECO:0000256" key="10">
    <source>
        <dbReference type="SAM" id="Coils"/>
    </source>
</evidence>
<gene>
    <name evidence="15" type="ORF">EVOR1521_LOCUS30100</name>
</gene>
<dbReference type="EMBL" id="CAUJNA010003737">
    <property type="protein sequence ID" value="CAJ1408855.1"/>
    <property type="molecule type" value="Genomic_DNA"/>
</dbReference>
<evidence type="ECO:0000256" key="9">
    <source>
        <dbReference type="PROSITE-ProRule" id="PRU00175"/>
    </source>
</evidence>
<dbReference type="CDD" id="cd20336">
    <property type="entry name" value="Rcat_RBR"/>
    <property type="match status" value="1"/>
</dbReference>
<keyword evidence="16" id="KW-1185">Reference proteome</keyword>
<keyword evidence="5" id="KW-0677">Repeat</keyword>
<dbReference type="Pfam" id="PF13519">
    <property type="entry name" value="VWA_2"/>
    <property type="match status" value="1"/>
</dbReference>
<keyword evidence="3" id="KW-0808">Transferase</keyword>
<dbReference type="GO" id="GO:0008270">
    <property type="term" value="F:zinc ion binding"/>
    <property type="evidence" value="ECO:0007669"/>
    <property type="project" value="UniProtKB-KW"/>
</dbReference>
<dbReference type="SUPFAM" id="SSF57850">
    <property type="entry name" value="RING/U-box"/>
    <property type="match status" value="2"/>
</dbReference>
<keyword evidence="7" id="KW-0833">Ubl conjugation pathway</keyword>
<dbReference type="InterPro" id="IPR001841">
    <property type="entry name" value="Znf_RING"/>
</dbReference>
<keyword evidence="6 9" id="KW-0863">Zinc-finger</keyword>
<evidence type="ECO:0000256" key="2">
    <source>
        <dbReference type="ARBA" id="ARBA00012251"/>
    </source>
</evidence>
<sequence>MGEVASKGKVQGAGNAGGAMGGSISGQQRGRTQVLASPAYRGNTAFKEALHVPILPGPDMSGKASLLFPLMDVSGSMHAKLATAKEQICKQFVASTDANAVGMMAFTTEPYLVVPVSGMSSKRDKEEFEKTVKSLFIPSHSGTDIPAALLRYLQEINALLDRVPARSKLEMRKTSCVVITDGLNEVSDGTWNKVSEAVSDTRSRAKKKSCYLFFYLLNLQSSDVDENILQRLSQVLRAERAARAGLQPLQVYDTISQHMVTVEKCVSRISQVKEQLQKMDDESKGQKEHQTLTMTVIETSIKLVKVELKKHQVETQSFDNDLKTFEEETQNIFQVKASLLADDYRSKVQDALKGLQSQLESFDSQMSHVRGAVQSSRDQLQEMAAAALKSQYSQDLDRISVDLAAYEEFLEKSQVASEEMKEDLQETRKVLQEKEGRIIDFMKQNKNDQFDAGRLLARTQKQREKAHSLAKEMKMEAELKSWEFVPTPSEHKPLSECCICFKENGPSFTLFCGHAIFCAGCLAGHVKAKADQNLPAFCPAEGCSHELLQDEVDSFCAMAGQQEVARLYQKRCTQRRIEPRDSKVACPQGCGNLACSRLDERSASCEKCKILFCTQCDSRSHPEQPDCVLFLEQQLKEAKESERRDMEQRLQTMKKLHEEGNVRVCPKCNYPYQKISGCDHIVCGKCQSSFHFDSTDARQQGNDHVQEEEQVLTHQLSSHSLGSASTSNSIQWQGWMKSP</sequence>
<dbReference type="Gene3D" id="1.20.120.1750">
    <property type="match status" value="1"/>
</dbReference>
<comment type="caution">
    <text evidence="15">The sequence shown here is derived from an EMBL/GenBank/DDBJ whole genome shotgun (WGS) entry which is preliminary data.</text>
</comment>
<dbReference type="InterPro" id="IPR002035">
    <property type="entry name" value="VWF_A"/>
</dbReference>
<accession>A0AA36JNL5</accession>
<feature type="domain" description="RING-type" evidence="12">
    <location>
        <begin position="497"/>
        <end position="539"/>
    </location>
</feature>
<keyword evidence="10" id="KW-0175">Coiled coil</keyword>
<evidence type="ECO:0000256" key="7">
    <source>
        <dbReference type="ARBA" id="ARBA00022786"/>
    </source>
</evidence>
<protein>
    <recommendedName>
        <fullName evidence="2">RBR-type E3 ubiquitin transferase</fullName>
        <ecNumber evidence="2">2.3.2.31</ecNumber>
    </recommendedName>
</protein>
<evidence type="ECO:0000256" key="1">
    <source>
        <dbReference type="ARBA" id="ARBA00001798"/>
    </source>
</evidence>
<comment type="catalytic activity">
    <reaction evidence="1">
        <text>[E2 ubiquitin-conjugating enzyme]-S-ubiquitinyl-L-cysteine + [acceptor protein]-L-lysine = [E2 ubiquitin-conjugating enzyme]-L-cysteine + [acceptor protein]-N(6)-ubiquitinyl-L-lysine.</text>
        <dbReference type="EC" id="2.3.2.31"/>
    </reaction>
</comment>
<dbReference type="AlphaFoldDB" id="A0AA36JNL5"/>
<dbReference type="Proteomes" id="UP001178507">
    <property type="component" value="Unassembled WGS sequence"/>
</dbReference>
<evidence type="ECO:0000256" key="4">
    <source>
        <dbReference type="ARBA" id="ARBA00022723"/>
    </source>
</evidence>
<feature type="region of interest" description="Disordered" evidence="11">
    <location>
        <begin position="1"/>
        <end position="32"/>
    </location>
</feature>
<feature type="domain" description="RING-type" evidence="14">
    <location>
        <begin position="493"/>
        <end position="718"/>
    </location>
</feature>
<dbReference type="Gene3D" id="3.30.40.10">
    <property type="entry name" value="Zinc/RING finger domain, C3HC4 (zinc finger)"/>
    <property type="match status" value="1"/>
</dbReference>
<reference evidence="15" key="1">
    <citation type="submission" date="2023-08" db="EMBL/GenBank/DDBJ databases">
        <authorList>
            <person name="Chen Y."/>
            <person name="Shah S."/>
            <person name="Dougan E. K."/>
            <person name="Thang M."/>
            <person name="Chan C."/>
        </authorList>
    </citation>
    <scope>NUCLEOTIDE SEQUENCE</scope>
</reference>
<keyword evidence="8" id="KW-0862">Zinc</keyword>
<dbReference type="InterPro" id="IPR013083">
    <property type="entry name" value="Znf_RING/FYVE/PHD"/>
</dbReference>
<dbReference type="SMART" id="SM00647">
    <property type="entry name" value="IBR"/>
    <property type="match status" value="1"/>
</dbReference>
<dbReference type="CDD" id="cd00198">
    <property type="entry name" value="vWFA"/>
    <property type="match status" value="1"/>
</dbReference>
<evidence type="ECO:0000256" key="11">
    <source>
        <dbReference type="SAM" id="MobiDB-lite"/>
    </source>
</evidence>
<organism evidence="15 16">
    <name type="scientific">Effrenium voratum</name>
    <dbReference type="NCBI Taxonomy" id="2562239"/>
    <lineage>
        <taxon>Eukaryota</taxon>
        <taxon>Sar</taxon>
        <taxon>Alveolata</taxon>
        <taxon>Dinophyceae</taxon>
        <taxon>Suessiales</taxon>
        <taxon>Symbiodiniaceae</taxon>
        <taxon>Effrenium</taxon>
    </lineage>
</organism>
<evidence type="ECO:0000256" key="3">
    <source>
        <dbReference type="ARBA" id="ARBA00022679"/>
    </source>
</evidence>
<dbReference type="Gene3D" id="3.40.50.410">
    <property type="entry name" value="von Willebrand factor, type A domain"/>
    <property type="match status" value="1"/>
</dbReference>
<dbReference type="EC" id="2.3.2.31" evidence="2"/>
<evidence type="ECO:0000313" key="16">
    <source>
        <dbReference type="Proteomes" id="UP001178507"/>
    </source>
</evidence>
<dbReference type="PROSITE" id="PS50089">
    <property type="entry name" value="ZF_RING_2"/>
    <property type="match status" value="1"/>
</dbReference>
<evidence type="ECO:0000256" key="8">
    <source>
        <dbReference type="ARBA" id="ARBA00022833"/>
    </source>
</evidence>
<evidence type="ECO:0000259" key="13">
    <source>
        <dbReference type="PROSITE" id="PS50234"/>
    </source>
</evidence>
<dbReference type="InterPro" id="IPR044066">
    <property type="entry name" value="TRIAD_supradom"/>
</dbReference>
<dbReference type="InterPro" id="IPR036465">
    <property type="entry name" value="vWFA_dom_sf"/>
</dbReference>
<name>A0AA36JNL5_9DINO</name>
<dbReference type="GO" id="GO:0061630">
    <property type="term" value="F:ubiquitin protein ligase activity"/>
    <property type="evidence" value="ECO:0007669"/>
    <property type="project" value="UniProtKB-EC"/>
</dbReference>
<feature type="region of interest" description="Disordered" evidence="11">
    <location>
        <begin position="714"/>
        <end position="739"/>
    </location>
</feature>
<feature type="domain" description="VWFA" evidence="13">
    <location>
        <begin position="66"/>
        <end position="276"/>
    </location>
</feature>
<dbReference type="GO" id="GO:0016567">
    <property type="term" value="P:protein ubiquitination"/>
    <property type="evidence" value="ECO:0007669"/>
    <property type="project" value="InterPro"/>
</dbReference>
<feature type="compositionally biased region" description="Gly residues" evidence="11">
    <location>
        <begin position="14"/>
        <end position="24"/>
    </location>
</feature>
<dbReference type="PANTHER" id="PTHR11685">
    <property type="entry name" value="RBR FAMILY RING FINGER AND IBR DOMAIN-CONTAINING"/>
    <property type="match status" value="1"/>
</dbReference>
<evidence type="ECO:0000256" key="6">
    <source>
        <dbReference type="ARBA" id="ARBA00022771"/>
    </source>
</evidence>
<dbReference type="PROSITE" id="PS51873">
    <property type="entry name" value="TRIAD"/>
    <property type="match status" value="1"/>
</dbReference>
<evidence type="ECO:0000259" key="12">
    <source>
        <dbReference type="PROSITE" id="PS50089"/>
    </source>
</evidence>
<dbReference type="InterPro" id="IPR002867">
    <property type="entry name" value="IBR_dom"/>
</dbReference>
<keyword evidence="4" id="KW-0479">Metal-binding</keyword>
<dbReference type="InterPro" id="IPR031127">
    <property type="entry name" value="E3_UB_ligase_RBR"/>
</dbReference>
<evidence type="ECO:0000256" key="5">
    <source>
        <dbReference type="ARBA" id="ARBA00022737"/>
    </source>
</evidence>
<dbReference type="PROSITE" id="PS50234">
    <property type="entry name" value="VWFA"/>
    <property type="match status" value="1"/>
</dbReference>
<feature type="coiled-coil region" evidence="10">
    <location>
        <begin position="410"/>
        <end position="476"/>
    </location>
</feature>